<feature type="compositionally biased region" description="Basic and acidic residues" evidence="1">
    <location>
        <begin position="72"/>
        <end position="82"/>
    </location>
</feature>
<protein>
    <submittedName>
        <fullName evidence="2">Uncharacterized protein</fullName>
    </submittedName>
</protein>
<proteinExistence type="predicted"/>
<evidence type="ECO:0000313" key="2">
    <source>
        <dbReference type="EMBL" id="TKW49260.1"/>
    </source>
</evidence>
<keyword evidence="3" id="KW-1185">Reference proteome</keyword>
<comment type="caution">
    <text evidence="2">The sequence shown here is derived from an EMBL/GenBank/DDBJ whole genome shotgun (WGS) entry which is preliminary data.</text>
</comment>
<dbReference type="AlphaFoldDB" id="A0A4U6X1P4"/>
<evidence type="ECO:0000256" key="1">
    <source>
        <dbReference type="SAM" id="MobiDB-lite"/>
    </source>
</evidence>
<accession>A0A4U6X1P4</accession>
<sequence>MSNSVTEVNQHGVERALHCEEARSSGSICTAGRRCEVLERGGINTKSYAGRWPGWPDGSHNGGNDQSSSIPDDARSGLGEDRRASDKICLVAINIKNL</sequence>
<reference evidence="2 3" key="1">
    <citation type="journal article" date="2019" name="PLoS ONE">
        <title>Comparative genome analysis indicates high evolutionary potential of pathogenicity genes in Colletotrichum tanaceti.</title>
        <authorList>
            <person name="Lelwala R.V."/>
            <person name="Korhonen P.K."/>
            <person name="Young N.D."/>
            <person name="Scott J.B."/>
            <person name="Ades P.A."/>
            <person name="Gasser R.B."/>
            <person name="Taylor P.W.J."/>
        </authorList>
    </citation>
    <scope>NUCLEOTIDE SEQUENCE [LARGE SCALE GENOMIC DNA]</scope>
    <source>
        <strain evidence="2">BRIP57314</strain>
    </source>
</reference>
<organism evidence="2 3">
    <name type="scientific">Colletotrichum tanaceti</name>
    <dbReference type="NCBI Taxonomy" id="1306861"/>
    <lineage>
        <taxon>Eukaryota</taxon>
        <taxon>Fungi</taxon>
        <taxon>Dikarya</taxon>
        <taxon>Ascomycota</taxon>
        <taxon>Pezizomycotina</taxon>
        <taxon>Sordariomycetes</taxon>
        <taxon>Hypocreomycetidae</taxon>
        <taxon>Glomerellales</taxon>
        <taxon>Glomerellaceae</taxon>
        <taxon>Colletotrichum</taxon>
        <taxon>Colletotrichum destructivum species complex</taxon>
    </lineage>
</organism>
<feature type="region of interest" description="Disordered" evidence="1">
    <location>
        <begin position="48"/>
        <end position="82"/>
    </location>
</feature>
<evidence type="ECO:0000313" key="3">
    <source>
        <dbReference type="Proteomes" id="UP000310108"/>
    </source>
</evidence>
<name>A0A4U6X1P4_9PEZI</name>
<dbReference type="Proteomes" id="UP000310108">
    <property type="component" value="Unassembled WGS sequence"/>
</dbReference>
<gene>
    <name evidence="2" type="ORF">CTA1_7392</name>
</gene>
<dbReference type="EMBL" id="PJEX01000582">
    <property type="protein sequence ID" value="TKW49260.1"/>
    <property type="molecule type" value="Genomic_DNA"/>
</dbReference>